<dbReference type="Pfam" id="PF02518">
    <property type="entry name" value="HATPase_c"/>
    <property type="match status" value="1"/>
</dbReference>
<evidence type="ECO:0000256" key="8">
    <source>
        <dbReference type="ARBA" id="ARBA00022692"/>
    </source>
</evidence>
<dbReference type="RefSeq" id="WP_018747283.1">
    <property type="nucleotide sequence ID" value="NZ_BSOZ01000067.1"/>
</dbReference>
<dbReference type="Gene3D" id="1.20.120.160">
    <property type="entry name" value="HPT domain"/>
    <property type="match status" value="1"/>
</dbReference>
<keyword evidence="11 16" id="KW-1133">Transmembrane helix</keyword>
<evidence type="ECO:0000313" key="19">
    <source>
        <dbReference type="EMBL" id="GLS05820.1"/>
    </source>
</evidence>
<feature type="domain" description="Histidine kinase" evidence="17">
    <location>
        <begin position="503"/>
        <end position="723"/>
    </location>
</feature>
<dbReference type="PRINTS" id="PR00344">
    <property type="entry name" value="BCTRLSENSOR"/>
</dbReference>
<reference evidence="20" key="1">
    <citation type="journal article" date="2019" name="Int. J. Syst. Evol. Microbiol.">
        <title>The Global Catalogue of Microorganisms (GCM) 10K type strain sequencing project: providing services to taxonomists for standard genome sequencing and annotation.</title>
        <authorList>
            <consortium name="The Broad Institute Genomics Platform"/>
            <consortium name="The Broad Institute Genome Sequencing Center for Infectious Disease"/>
            <person name="Wu L."/>
            <person name="Ma J."/>
        </authorList>
    </citation>
    <scope>NUCLEOTIDE SEQUENCE [LARGE SCALE GENOMIC DNA]</scope>
    <source>
        <strain evidence="20">NBRC 104970</strain>
    </source>
</reference>
<keyword evidence="8 16" id="KW-0812">Transmembrane</keyword>
<dbReference type="Pfam" id="PF00072">
    <property type="entry name" value="Response_reg"/>
    <property type="match status" value="1"/>
</dbReference>
<comment type="subcellular location">
    <subcellularLocation>
        <location evidence="2">Cell inner membrane</location>
        <topology evidence="2">Multi-pass membrane protein</topology>
    </subcellularLocation>
</comment>
<keyword evidence="5" id="KW-0997">Cell inner membrane</keyword>
<dbReference type="Pfam" id="PF00512">
    <property type="entry name" value="HisKA"/>
    <property type="match status" value="1"/>
</dbReference>
<keyword evidence="10" id="KW-0547">Nucleotide-binding</keyword>
<keyword evidence="9" id="KW-0418">Kinase</keyword>
<dbReference type="EC" id="2.7.13.3" evidence="3"/>
<evidence type="ECO:0000256" key="6">
    <source>
        <dbReference type="ARBA" id="ARBA00022553"/>
    </source>
</evidence>
<evidence type="ECO:0000256" key="13">
    <source>
        <dbReference type="ARBA" id="ARBA00023136"/>
    </source>
</evidence>
<dbReference type="EMBL" id="BSOZ01000067">
    <property type="protein sequence ID" value="GLS05820.1"/>
    <property type="molecule type" value="Genomic_DNA"/>
</dbReference>
<sequence>MLDAAPSPSAYRQPLIWSRGMLRMLTAFAVLLFTGALATVLSVVGNEMVWMQLVTSVAHFEEVMNQRERTEYFLRKSADLVQRSDDRYQIGAWRQRLMAQLSRPGPHRTVVDDFHWARPFQLLTRDALAPEDEQQLDKALVLALFASGYWGELPPRASIYLVAADGSFAAVLTQNGTQRTAPPGHEIDMLLQPLREHPMRNAKPYWQALVSSPTGQVDELICYVPLPSTDSYLALRVHVDAAMALQHFQRQRIGQFAIFDRHNVRLFGDAELHGLTPRFGRNTTQDRLSAGKLDFRVENGLLLVSHQDNASGWRGLHGYPLWPLLRDRLPVWGSAIVLYLLAVATTLWFSHRMWRQALQPAARQAERVAESEAFNRAILHAAPVGLMVLRLGDGALVMHNERAAQLLAKAGPPQEAARKLLAMTRVNGQPITPCECPDSSGHELVLAGHTLLVRFSHSSYRGEPVLLCSMGDIDQQKAVEAALAEAKRAADDANHAKSRFLATMSHEIRTPLHAVLAGLELLGAGKLSPPQRERLTQVDDASQGLLAVIDDVLDFSKIEAGELALHPTPTDVVTLVEAVARTFAPRAAARGLQLHCLVGADLPRILPLDGPRLTQVLNNLVGNAVKFTEQGKVTLLAERARDVHGTWLSLRVVDTGMGIARADQARLFEPFVQADSSRTRSHGGSGLGLSICHRLVALMQGRIELVSEPGLGSSFQVLLPGGDLPPTAPDQRLAGLTVAVASPLREQGEDLAAWLRHAGATAHWLRAGEPVSGCDVLVLDEQLAEIPADAPARRLVLAQLGPLHPHGVQPGTLSRYARDTLVDLLAGVETTSPVASMPTPPRHRVLVVDDHPVNRQVLCDQLQLLGQDAHGVGDGEAAIRWLADHPYDLVLTDLAMPGMDGYTLARTLRAQGYTAPIVAVTASVQREALQDALDAGFDRWLTKPLKLATLAELLHELPAPPDTVPPAATPSSGPAAMAASGPPAMNDAVAQAYRRDLAQLDAALAADDKAAFLAALHAFKGALAVMGHEVAVQRCTALEAMVAAQGPVGATPAYDALRAEVRPLVRTGDDDAEQDSGDSGG</sequence>
<dbReference type="SUPFAM" id="SSF52172">
    <property type="entry name" value="CheY-like"/>
    <property type="match status" value="1"/>
</dbReference>
<feature type="region of interest" description="Disordered" evidence="15">
    <location>
        <begin position="1061"/>
        <end position="1081"/>
    </location>
</feature>
<evidence type="ECO:0000259" key="18">
    <source>
        <dbReference type="PROSITE" id="PS50110"/>
    </source>
</evidence>
<dbReference type="InterPro" id="IPR036097">
    <property type="entry name" value="HisK_dim/P_sf"/>
</dbReference>
<dbReference type="InterPro" id="IPR003661">
    <property type="entry name" value="HisK_dim/P_dom"/>
</dbReference>
<dbReference type="InterPro" id="IPR036890">
    <property type="entry name" value="HATPase_C_sf"/>
</dbReference>
<dbReference type="InterPro" id="IPR003594">
    <property type="entry name" value="HATPase_dom"/>
</dbReference>
<evidence type="ECO:0000256" key="2">
    <source>
        <dbReference type="ARBA" id="ARBA00004429"/>
    </source>
</evidence>
<evidence type="ECO:0000256" key="3">
    <source>
        <dbReference type="ARBA" id="ARBA00012438"/>
    </source>
</evidence>
<dbReference type="Gene3D" id="3.30.565.10">
    <property type="entry name" value="Histidine kinase-like ATPase, C-terminal domain"/>
    <property type="match status" value="1"/>
</dbReference>
<feature type="modified residue" description="4-aspartylphosphate" evidence="14">
    <location>
        <position position="893"/>
    </location>
</feature>
<keyword evidence="6 14" id="KW-0597">Phosphoprotein</keyword>
<feature type="region of interest" description="Disordered" evidence="15">
    <location>
        <begin position="961"/>
        <end position="981"/>
    </location>
</feature>
<protein>
    <recommendedName>
        <fullName evidence="3">histidine kinase</fullName>
        <ecNumber evidence="3">2.7.13.3</ecNumber>
    </recommendedName>
</protein>
<dbReference type="PANTHER" id="PTHR43047">
    <property type="entry name" value="TWO-COMPONENT HISTIDINE PROTEIN KINASE"/>
    <property type="match status" value="1"/>
</dbReference>
<organism evidence="19 20">
    <name type="scientific">Chitiniphilus shinanonensis</name>
    <dbReference type="NCBI Taxonomy" id="553088"/>
    <lineage>
        <taxon>Bacteria</taxon>
        <taxon>Pseudomonadati</taxon>
        <taxon>Pseudomonadota</taxon>
        <taxon>Betaproteobacteria</taxon>
        <taxon>Neisseriales</taxon>
        <taxon>Chitinibacteraceae</taxon>
        <taxon>Chitiniphilus</taxon>
    </lineage>
</organism>
<dbReference type="CDD" id="cd17546">
    <property type="entry name" value="REC_hyHK_CKI1_RcsC-like"/>
    <property type="match status" value="1"/>
</dbReference>
<evidence type="ECO:0000256" key="16">
    <source>
        <dbReference type="SAM" id="Phobius"/>
    </source>
</evidence>
<feature type="compositionally biased region" description="Acidic residues" evidence="15">
    <location>
        <begin position="1070"/>
        <end position="1081"/>
    </location>
</feature>
<dbReference type="PROSITE" id="PS50110">
    <property type="entry name" value="RESPONSE_REGULATORY"/>
    <property type="match status" value="1"/>
</dbReference>
<feature type="domain" description="Response regulatory" evidence="18">
    <location>
        <begin position="844"/>
        <end position="958"/>
    </location>
</feature>
<dbReference type="SMART" id="SM00448">
    <property type="entry name" value="REC"/>
    <property type="match status" value="1"/>
</dbReference>
<keyword evidence="12" id="KW-0902">Two-component regulatory system</keyword>
<dbReference type="SUPFAM" id="SSF47226">
    <property type="entry name" value="Histidine-containing phosphotransfer domain, HPT domain"/>
    <property type="match status" value="1"/>
</dbReference>
<comment type="caution">
    <text evidence="19">The sequence shown here is derived from an EMBL/GenBank/DDBJ whole genome shotgun (WGS) entry which is preliminary data.</text>
</comment>
<dbReference type="PROSITE" id="PS50109">
    <property type="entry name" value="HIS_KIN"/>
    <property type="match status" value="1"/>
</dbReference>
<evidence type="ECO:0000256" key="9">
    <source>
        <dbReference type="ARBA" id="ARBA00022777"/>
    </source>
</evidence>
<name>A0ABQ6BUZ6_9NEIS</name>
<keyword evidence="4" id="KW-1003">Cell membrane</keyword>
<evidence type="ECO:0000259" key="17">
    <source>
        <dbReference type="PROSITE" id="PS50109"/>
    </source>
</evidence>
<comment type="catalytic activity">
    <reaction evidence="1">
        <text>ATP + protein L-histidine = ADP + protein N-phospho-L-histidine.</text>
        <dbReference type="EC" id="2.7.13.3"/>
    </reaction>
</comment>
<dbReference type="InterPro" id="IPR011006">
    <property type="entry name" value="CheY-like_superfamily"/>
</dbReference>
<dbReference type="SMART" id="SM00388">
    <property type="entry name" value="HisKA"/>
    <property type="match status" value="1"/>
</dbReference>
<dbReference type="InterPro" id="IPR008207">
    <property type="entry name" value="Sig_transdc_His_kin_Hpt_dom"/>
</dbReference>
<evidence type="ECO:0000256" key="12">
    <source>
        <dbReference type="ARBA" id="ARBA00023012"/>
    </source>
</evidence>
<dbReference type="Proteomes" id="UP001156836">
    <property type="component" value="Unassembled WGS sequence"/>
</dbReference>
<evidence type="ECO:0000256" key="7">
    <source>
        <dbReference type="ARBA" id="ARBA00022679"/>
    </source>
</evidence>
<keyword evidence="20" id="KW-1185">Reference proteome</keyword>
<dbReference type="InterPro" id="IPR036641">
    <property type="entry name" value="HPT_dom_sf"/>
</dbReference>
<keyword evidence="13 16" id="KW-0472">Membrane</keyword>
<proteinExistence type="predicted"/>
<dbReference type="Gene3D" id="1.10.287.130">
    <property type="match status" value="1"/>
</dbReference>
<dbReference type="InterPro" id="IPR001789">
    <property type="entry name" value="Sig_transdc_resp-reg_receiver"/>
</dbReference>
<evidence type="ECO:0000256" key="5">
    <source>
        <dbReference type="ARBA" id="ARBA00022519"/>
    </source>
</evidence>
<evidence type="ECO:0000256" key="4">
    <source>
        <dbReference type="ARBA" id="ARBA00022475"/>
    </source>
</evidence>
<dbReference type="CDD" id="cd00082">
    <property type="entry name" value="HisKA"/>
    <property type="match status" value="1"/>
</dbReference>
<dbReference type="CDD" id="cd16922">
    <property type="entry name" value="HATPase_EvgS-ArcB-TorS-like"/>
    <property type="match status" value="1"/>
</dbReference>
<keyword evidence="7" id="KW-0808">Transferase</keyword>
<dbReference type="Gene3D" id="3.40.50.2300">
    <property type="match status" value="1"/>
</dbReference>
<evidence type="ECO:0000256" key="1">
    <source>
        <dbReference type="ARBA" id="ARBA00000085"/>
    </source>
</evidence>
<dbReference type="SMART" id="SM00387">
    <property type="entry name" value="HATPase_c"/>
    <property type="match status" value="1"/>
</dbReference>
<feature type="compositionally biased region" description="Low complexity" evidence="15">
    <location>
        <begin position="969"/>
        <end position="981"/>
    </location>
</feature>
<dbReference type="InterPro" id="IPR005467">
    <property type="entry name" value="His_kinase_dom"/>
</dbReference>
<evidence type="ECO:0000256" key="11">
    <source>
        <dbReference type="ARBA" id="ARBA00022989"/>
    </source>
</evidence>
<feature type="transmembrane region" description="Helical" evidence="16">
    <location>
        <begin position="329"/>
        <end position="349"/>
    </location>
</feature>
<dbReference type="SUPFAM" id="SSF47384">
    <property type="entry name" value="Homodimeric domain of signal transducing histidine kinase"/>
    <property type="match status" value="1"/>
</dbReference>
<dbReference type="InterPro" id="IPR004358">
    <property type="entry name" value="Sig_transdc_His_kin-like_C"/>
</dbReference>
<accession>A0ABQ6BUZ6</accession>
<keyword evidence="10" id="KW-0067">ATP-binding</keyword>
<evidence type="ECO:0000313" key="20">
    <source>
        <dbReference type="Proteomes" id="UP001156836"/>
    </source>
</evidence>
<evidence type="ECO:0000256" key="14">
    <source>
        <dbReference type="PROSITE-ProRule" id="PRU00169"/>
    </source>
</evidence>
<gene>
    <name evidence="19" type="ORF">GCM10007860_29780</name>
</gene>
<evidence type="ECO:0000256" key="10">
    <source>
        <dbReference type="ARBA" id="ARBA00022840"/>
    </source>
</evidence>
<dbReference type="Pfam" id="PF01627">
    <property type="entry name" value="Hpt"/>
    <property type="match status" value="1"/>
</dbReference>
<evidence type="ECO:0000256" key="15">
    <source>
        <dbReference type="SAM" id="MobiDB-lite"/>
    </source>
</evidence>
<dbReference type="SUPFAM" id="SSF55874">
    <property type="entry name" value="ATPase domain of HSP90 chaperone/DNA topoisomerase II/histidine kinase"/>
    <property type="match status" value="1"/>
</dbReference>